<evidence type="ECO:0000259" key="1">
    <source>
        <dbReference type="Pfam" id="PF16107"/>
    </source>
</evidence>
<dbReference type="EMBL" id="JAUSWM010000005">
    <property type="protein sequence ID" value="MDQ0483790.1"/>
    <property type="molecule type" value="Genomic_DNA"/>
</dbReference>
<name>A0ABU0K531_9BACL</name>
<dbReference type="RefSeq" id="WP_301551689.1">
    <property type="nucleotide sequence ID" value="NZ_JAQRMZ010000004.1"/>
</dbReference>
<dbReference type="Proteomes" id="UP001226720">
    <property type="component" value="Unassembled WGS sequence"/>
</dbReference>
<comment type="caution">
    <text evidence="2">The sequence shown here is derived from an EMBL/GenBank/DDBJ whole genome shotgun (WGS) entry which is preliminary data.</text>
</comment>
<dbReference type="GeneID" id="301327229"/>
<dbReference type="Pfam" id="PF16107">
    <property type="entry name" value="DUF4825"/>
    <property type="match status" value="1"/>
</dbReference>
<evidence type="ECO:0000313" key="2">
    <source>
        <dbReference type="EMBL" id="MDQ0483790.1"/>
    </source>
</evidence>
<gene>
    <name evidence="2" type="ORF">QO000_002774</name>
</gene>
<proteinExistence type="predicted"/>
<organism evidence="2 3">
    <name type="scientific">Guptibacillus hwajinpoensis</name>
    <dbReference type="NCBI Taxonomy" id="208199"/>
    <lineage>
        <taxon>Bacteria</taxon>
        <taxon>Bacillati</taxon>
        <taxon>Bacillota</taxon>
        <taxon>Bacilli</taxon>
        <taxon>Bacillales</taxon>
        <taxon>Guptibacillaceae</taxon>
        <taxon>Guptibacillus</taxon>
    </lineage>
</organism>
<protein>
    <recommendedName>
        <fullName evidence="1">DUF4825 domain-containing protein</fullName>
    </recommendedName>
</protein>
<dbReference type="PROSITE" id="PS51257">
    <property type="entry name" value="PROKAR_LIPOPROTEIN"/>
    <property type="match status" value="1"/>
</dbReference>
<keyword evidence="3" id="KW-1185">Reference proteome</keyword>
<sequence length="188" mass="21488">MFQRQRGFLYIILAFFIVSGCSVGSQGMDEIKSIEDVDINSITEYSGTYVGDQSKVSSLLRELAGGETVDRLDLTGEKISVTYKVNESISQESFDSYWFNGEDSEREIFYFNALYLSVLVPNAKDFNFRIEGSEMNVTRELLVDALSGKFVDFPLENKAWDQKVVKAFIQNHKGEVEEMARNNKNYFE</sequence>
<feature type="domain" description="DUF4825" evidence="1">
    <location>
        <begin position="43"/>
        <end position="132"/>
    </location>
</feature>
<evidence type="ECO:0000313" key="3">
    <source>
        <dbReference type="Proteomes" id="UP001226720"/>
    </source>
</evidence>
<dbReference type="InterPro" id="IPR032250">
    <property type="entry name" value="DUF4825"/>
</dbReference>
<accession>A0ABU0K531</accession>
<reference evidence="2" key="1">
    <citation type="submission" date="2023-07" db="EMBL/GenBank/DDBJ databases">
        <title>Genomic Encyclopedia of Type Strains, Phase IV (KMG-IV): sequencing the most valuable type-strain genomes for metagenomic binning, comparative biology and taxonomic classification.</title>
        <authorList>
            <person name="Goeker M."/>
        </authorList>
    </citation>
    <scope>NUCLEOTIDE SEQUENCE [LARGE SCALE GENOMIC DNA]</scope>
    <source>
        <strain evidence="2">JSM 076093</strain>
    </source>
</reference>